<dbReference type="RefSeq" id="WP_256881849.1">
    <property type="nucleotide sequence ID" value="NZ_JAFJMG010000029.1"/>
</dbReference>
<dbReference type="PANTHER" id="PTHR43420">
    <property type="entry name" value="ACETYLTRANSFERASE"/>
    <property type="match status" value="1"/>
</dbReference>
<dbReference type="Proteomes" id="UP001223646">
    <property type="component" value="Unassembled WGS sequence"/>
</dbReference>
<evidence type="ECO:0000313" key="6">
    <source>
        <dbReference type="EMBL" id="MEO3717239.1"/>
    </source>
</evidence>
<dbReference type="GO" id="GO:0008999">
    <property type="term" value="F:protein-N-terminal-alanine acetyltransferase activity"/>
    <property type="evidence" value="ECO:0007669"/>
    <property type="project" value="UniProtKB-EC"/>
</dbReference>
<dbReference type="InterPro" id="IPR016181">
    <property type="entry name" value="Acyl_CoA_acyltransferase"/>
</dbReference>
<organism evidence="6 7">
    <name type="scientific">Corynebacterium amycolatum</name>
    <dbReference type="NCBI Taxonomy" id="43765"/>
    <lineage>
        <taxon>Bacteria</taxon>
        <taxon>Bacillati</taxon>
        <taxon>Actinomycetota</taxon>
        <taxon>Actinomycetes</taxon>
        <taxon>Mycobacteriales</taxon>
        <taxon>Corynebacteriaceae</taxon>
        <taxon>Corynebacterium</taxon>
    </lineage>
</organism>
<dbReference type="GO" id="GO:0005840">
    <property type="term" value="C:ribosome"/>
    <property type="evidence" value="ECO:0007669"/>
    <property type="project" value="UniProtKB-KW"/>
</dbReference>
<reference evidence="6" key="2">
    <citation type="submission" date="2024-05" db="EMBL/GenBank/DDBJ databases">
        <authorList>
            <person name="Wolfe A."/>
        </authorList>
    </citation>
    <scope>NUCLEOTIDE SEQUENCE</scope>
    <source>
        <strain evidence="6">UMB1064</strain>
    </source>
</reference>
<evidence type="ECO:0000256" key="4">
    <source>
        <dbReference type="ARBA" id="ARBA00023315"/>
    </source>
</evidence>
<dbReference type="Gene3D" id="3.40.630.30">
    <property type="match status" value="1"/>
</dbReference>
<keyword evidence="6" id="KW-0687">Ribonucleoprotein</keyword>
<dbReference type="SUPFAM" id="SSF55729">
    <property type="entry name" value="Acyl-CoA N-acyltransferases (Nat)"/>
    <property type="match status" value="1"/>
</dbReference>
<keyword evidence="3 6" id="KW-0808">Transferase</keyword>
<feature type="domain" description="N-acetyltransferase" evidence="5">
    <location>
        <begin position="4"/>
        <end position="157"/>
    </location>
</feature>
<dbReference type="PROSITE" id="PS51186">
    <property type="entry name" value="GNAT"/>
    <property type="match status" value="1"/>
</dbReference>
<evidence type="ECO:0000256" key="2">
    <source>
        <dbReference type="ARBA" id="ARBA00022490"/>
    </source>
</evidence>
<keyword evidence="6" id="KW-0689">Ribosomal protein</keyword>
<evidence type="ECO:0000259" key="5">
    <source>
        <dbReference type="PROSITE" id="PS51186"/>
    </source>
</evidence>
<evidence type="ECO:0000256" key="1">
    <source>
        <dbReference type="ARBA" id="ARBA00005395"/>
    </source>
</evidence>
<evidence type="ECO:0000313" key="7">
    <source>
        <dbReference type="Proteomes" id="UP001223646"/>
    </source>
</evidence>
<dbReference type="InterPro" id="IPR050680">
    <property type="entry name" value="YpeA/RimI_acetyltransf"/>
</dbReference>
<proteinExistence type="inferred from homology"/>
<comment type="similarity">
    <text evidence="1">Belongs to the acetyltransferase family. RimI subfamily.</text>
</comment>
<dbReference type="EMBL" id="JASOOY020000020">
    <property type="protein sequence ID" value="MEO3717239.1"/>
    <property type="molecule type" value="Genomic_DNA"/>
</dbReference>
<comment type="caution">
    <text evidence="6">The sequence shown here is derived from an EMBL/GenBank/DDBJ whole genome shotgun (WGS) entry which is preliminary data.</text>
</comment>
<dbReference type="EC" id="2.3.1.266" evidence="6"/>
<name>A0AAW9SV93_CORAY</name>
<sequence>MSVVKLVRLGPPAAKSCAAIEAELFAGDDPWPESAFMAELAAPNNFYVGLIAEADGDEELCGYAGITKLGPAGGAEYEIHTIGVGQKWQRRGFGAQLMDALMAAVAEDPGPVFLEVRTDNEPAIAMYRRYGFENMGLRKNYYPGSGADAYTMCRPVPAG</sequence>
<accession>A0AAW9SV93</accession>
<dbReference type="NCBIfam" id="TIGR01575">
    <property type="entry name" value="rimI"/>
    <property type="match status" value="1"/>
</dbReference>
<protein>
    <submittedName>
        <fullName evidence="6">Ribosomal protein S18-alanine N-acetyltransferase</fullName>
        <ecNumber evidence="6">2.3.1.266</ecNumber>
    </submittedName>
</protein>
<dbReference type="AlphaFoldDB" id="A0AAW9SV93"/>
<dbReference type="CDD" id="cd04301">
    <property type="entry name" value="NAT_SF"/>
    <property type="match status" value="1"/>
</dbReference>
<dbReference type="Pfam" id="PF00583">
    <property type="entry name" value="Acetyltransf_1"/>
    <property type="match status" value="1"/>
</dbReference>
<gene>
    <name evidence="6" type="primary">rimI</name>
    <name evidence="6" type="ORF">QP460_006525</name>
</gene>
<keyword evidence="2" id="KW-0963">Cytoplasm</keyword>
<dbReference type="InterPro" id="IPR000182">
    <property type="entry name" value="GNAT_dom"/>
</dbReference>
<reference evidence="6" key="1">
    <citation type="submission" date="2023-05" db="EMBL/GenBank/DDBJ databases">
        <authorList>
            <person name="Du J."/>
        </authorList>
    </citation>
    <scope>NUCLEOTIDE SEQUENCE</scope>
    <source>
        <strain evidence="6">UMB1064</strain>
    </source>
</reference>
<dbReference type="InterPro" id="IPR006464">
    <property type="entry name" value="AcTrfase_RimI/Ard1"/>
</dbReference>
<dbReference type="PANTHER" id="PTHR43420:SF12">
    <property type="entry name" value="N-ACETYLTRANSFERASE DOMAIN-CONTAINING PROTEIN"/>
    <property type="match status" value="1"/>
</dbReference>
<evidence type="ECO:0000256" key="3">
    <source>
        <dbReference type="ARBA" id="ARBA00022679"/>
    </source>
</evidence>
<keyword evidence="4 6" id="KW-0012">Acyltransferase</keyword>